<proteinExistence type="predicted"/>
<dbReference type="Proteomes" id="UP000285897">
    <property type="component" value="Unassembled WGS sequence"/>
</dbReference>
<feature type="transmembrane region" description="Helical" evidence="1">
    <location>
        <begin position="39"/>
        <end position="59"/>
    </location>
</feature>
<dbReference type="PROSITE" id="PS51494">
    <property type="entry name" value="SPOIVB"/>
    <property type="match status" value="1"/>
</dbReference>
<evidence type="ECO:0000259" key="2">
    <source>
        <dbReference type="PROSITE" id="PS51494"/>
    </source>
</evidence>
<dbReference type="InterPro" id="IPR036034">
    <property type="entry name" value="PDZ_sf"/>
</dbReference>
<dbReference type="Proteomes" id="UP000284242">
    <property type="component" value="Unassembled WGS sequence"/>
</dbReference>
<evidence type="ECO:0000313" key="3">
    <source>
        <dbReference type="EMBL" id="RGN03283.1"/>
    </source>
</evidence>
<dbReference type="Pfam" id="PF13180">
    <property type="entry name" value="PDZ_2"/>
    <property type="match status" value="1"/>
</dbReference>
<dbReference type="Proteomes" id="UP000261222">
    <property type="component" value="Unassembled WGS sequence"/>
</dbReference>
<dbReference type="SUPFAM" id="SSF50494">
    <property type="entry name" value="Trypsin-like serine proteases"/>
    <property type="match status" value="1"/>
</dbReference>
<organism evidence="4 9">
    <name type="scientific">Blautia obeum</name>
    <dbReference type="NCBI Taxonomy" id="40520"/>
    <lineage>
        <taxon>Bacteria</taxon>
        <taxon>Bacillati</taxon>
        <taxon>Bacillota</taxon>
        <taxon>Clostridia</taxon>
        <taxon>Lachnospirales</taxon>
        <taxon>Lachnospiraceae</taxon>
        <taxon>Blautia</taxon>
    </lineage>
</organism>
<name>A0A396G4U8_9FIRM</name>
<evidence type="ECO:0000313" key="14">
    <source>
        <dbReference type="Proteomes" id="UP000285897"/>
    </source>
</evidence>
<keyword evidence="1" id="KW-0812">Transmembrane</keyword>
<dbReference type="Proteomes" id="UP000283928">
    <property type="component" value="Unassembled WGS sequence"/>
</dbReference>
<keyword evidence="1" id="KW-0472">Membrane</keyword>
<protein>
    <submittedName>
        <fullName evidence="4">SpoIVB peptidase</fullName>
        <ecNumber evidence="4">3.4.21.116</ecNumber>
    </submittedName>
</protein>
<comment type="caution">
    <text evidence="4">The sequence shown here is derived from an EMBL/GenBank/DDBJ whole genome shotgun (WGS) entry which is preliminary data.</text>
</comment>
<dbReference type="Proteomes" id="UP000261105">
    <property type="component" value="Unassembled WGS sequence"/>
</dbReference>
<dbReference type="InterPro" id="IPR014219">
    <property type="entry name" value="SpoIVB"/>
</dbReference>
<dbReference type="NCBIfam" id="TIGR02860">
    <property type="entry name" value="spore_IV_B"/>
    <property type="match status" value="1"/>
</dbReference>
<dbReference type="AlphaFoldDB" id="A0A396G4U8"/>
<evidence type="ECO:0000313" key="6">
    <source>
        <dbReference type="EMBL" id="RHE11434.1"/>
    </source>
</evidence>
<dbReference type="GO" id="GO:0016787">
    <property type="term" value="F:hydrolase activity"/>
    <property type="evidence" value="ECO:0007669"/>
    <property type="project" value="UniProtKB-KW"/>
</dbReference>
<evidence type="ECO:0000313" key="8">
    <source>
        <dbReference type="EMBL" id="RHL48573.1"/>
    </source>
</evidence>
<reference evidence="9 10" key="1">
    <citation type="submission" date="2018-08" db="EMBL/GenBank/DDBJ databases">
        <title>A genome reference for cultivated species of the human gut microbiota.</title>
        <authorList>
            <person name="Zou Y."/>
            <person name="Xue W."/>
            <person name="Luo G."/>
        </authorList>
    </citation>
    <scope>NUCLEOTIDE SEQUENCE [LARGE SCALE GENOMIC DNA]</scope>
    <source>
        <strain evidence="5 12">AF21-24</strain>
        <strain evidence="8 14">AF37-6AC</strain>
        <strain evidence="7 11">AM27-32LB</strain>
        <strain evidence="6 13">AM29-25AC</strain>
        <strain evidence="4 9">OM03-6</strain>
        <strain evidence="3 10">OM06-11AA</strain>
    </source>
</reference>
<evidence type="ECO:0000313" key="10">
    <source>
        <dbReference type="Proteomes" id="UP000261222"/>
    </source>
</evidence>
<dbReference type="EMBL" id="QROS01000004">
    <property type="protein sequence ID" value="RHL48573.1"/>
    <property type="molecule type" value="Genomic_DNA"/>
</dbReference>
<dbReference type="EMBL" id="QSKO01000010">
    <property type="protein sequence ID" value="RHE74983.1"/>
    <property type="molecule type" value="Genomic_DNA"/>
</dbReference>
<evidence type="ECO:0000313" key="9">
    <source>
        <dbReference type="Proteomes" id="UP000261105"/>
    </source>
</evidence>
<evidence type="ECO:0000313" key="7">
    <source>
        <dbReference type="EMBL" id="RHE74983.1"/>
    </source>
</evidence>
<dbReference type="Proteomes" id="UP000284644">
    <property type="component" value="Unassembled WGS sequence"/>
</dbReference>
<dbReference type="EMBL" id="QSUB01000006">
    <property type="protein sequence ID" value="RGN03283.1"/>
    <property type="molecule type" value="Genomic_DNA"/>
</dbReference>
<dbReference type="EC" id="3.4.21.116" evidence="4"/>
<evidence type="ECO:0000313" key="4">
    <source>
        <dbReference type="EMBL" id="RGN88201.1"/>
    </source>
</evidence>
<dbReference type="EMBL" id="QRVV01000007">
    <property type="protein sequence ID" value="RGS75382.1"/>
    <property type="molecule type" value="Genomic_DNA"/>
</dbReference>
<dbReference type="InterPro" id="IPR001478">
    <property type="entry name" value="PDZ"/>
</dbReference>
<gene>
    <name evidence="4" type="primary">spoIVB</name>
    <name evidence="8" type="ORF">DW021_07860</name>
    <name evidence="7" type="ORF">DW723_08620</name>
    <name evidence="6" type="ORF">DW767_12380</name>
    <name evidence="5" type="ORF">DWX77_04220</name>
    <name evidence="4" type="ORF">DXB38_06775</name>
    <name evidence="3" type="ORF">DXB81_12670</name>
</gene>
<accession>A0A396G4U8</accession>
<dbReference type="Gene3D" id="2.30.42.10">
    <property type="match status" value="1"/>
</dbReference>
<dbReference type="InterPro" id="IPR008763">
    <property type="entry name" value="Peptidase_S55"/>
</dbReference>
<evidence type="ECO:0000256" key="1">
    <source>
        <dbReference type="SAM" id="Phobius"/>
    </source>
</evidence>
<dbReference type="InterPro" id="IPR009003">
    <property type="entry name" value="Peptidase_S1_PA"/>
</dbReference>
<sequence length="429" mass="47624">MIQQDRFSFFSVKMLVEESLVLQKKGCGRMDRRTKYRHLLWWIICLDLLTVIWLGYRYLDRKIPDELYVTESQEQQVKNVLDYPLLSFDDAITVSGDGSYLLSSRILGVIPFKDVKVIPTDSTTVLVSGSTVGIYMETDGVLVIDTGEIISEEGRAEEPAEKIIEPGDYIVAFNDEIIETKKDLVEDLEKLKQDTVELQVIRKGKKIPLSLSPVKDIKGEYKLGIWVRDNTQGIGTLTFVDQNGNYGALGHGISDVDTGELLHIDDGDLYQAQIVGIQKGSSGSPGELSGLIHYEAEKIIGSIEKNCEQGIYGKLSELPEELGLRKMEVAYKQELEIGPASILCCVDGTVREFDAEITRIDMNHEDTNKSFVIQVTDPELLELTGGIVQGMSGSPVIQNGKFVGAVTHVFIQDSTGGYGIFAENMLENI</sequence>
<dbReference type="SUPFAM" id="SSF50156">
    <property type="entry name" value="PDZ domain-like"/>
    <property type="match status" value="1"/>
</dbReference>
<evidence type="ECO:0000313" key="5">
    <source>
        <dbReference type="EMBL" id="RGS75382.1"/>
    </source>
</evidence>
<keyword evidence="4" id="KW-0378">Hydrolase</keyword>
<keyword evidence="1" id="KW-1133">Transmembrane helix</keyword>
<evidence type="ECO:0000313" key="11">
    <source>
        <dbReference type="Proteomes" id="UP000283928"/>
    </source>
</evidence>
<evidence type="ECO:0000313" key="12">
    <source>
        <dbReference type="Proteomes" id="UP000284242"/>
    </source>
</evidence>
<evidence type="ECO:0000313" key="13">
    <source>
        <dbReference type="Proteomes" id="UP000284644"/>
    </source>
</evidence>
<dbReference type="EMBL" id="QSJW01000007">
    <property type="protein sequence ID" value="RHE11434.1"/>
    <property type="molecule type" value="Genomic_DNA"/>
</dbReference>
<dbReference type="EMBL" id="QSUZ01000006">
    <property type="protein sequence ID" value="RGN88201.1"/>
    <property type="molecule type" value="Genomic_DNA"/>
</dbReference>
<dbReference type="Pfam" id="PF05580">
    <property type="entry name" value="Peptidase_S55"/>
    <property type="match status" value="1"/>
</dbReference>
<feature type="domain" description="Peptidase S55" evidence="2">
    <location>
        <begin position="205"/>
        <end position="429"/>
    </location>
</feature>